<dbReference type="PANTHER" id="PTHR37946:SF1">
    <property type="entry name" value="SLL1969 PROTEIN"/>
    <property type="match status" value="1"/>
</dbReference>
<proteinExistence type="predicted"/>
<comment type="caution">
    <text evidence="1">The sequence shown here is derived from an EMBL/GenBank/DDBJ whole genome shotgun (WGS) entry which is preliminary data.</text>
</comment>
<dbReference type="SUPFAM" id="SSF53474">
    <property type="entry name" value="alpha/beta-Hydrolases"/>
    <property type="match status" value="1"/>
</dbReference>
<gene>
    <name evidence="1" type="ORF">SR1949_13840</name>
</gene>
<accession>A0A479ZYS9</accession>
<keyword evidence="2" id="KW-1185">Reference proteome</keyword>
<dbReference type="Gene3D" id="3.40.50.1820">
    <property type="entry name" value="alpha/beta hydrolase"/>
    <property type="match status" value="1"/>
</dbReference>
<dbReference type="Pfam" id="PF02089">
    <property type="entry name" value="Palm_thioest"/>
    <property type="match status" value="1"/>
</dbReference>
<protein>
    <submittedName>
        <fullName evidence="1">Lipase, class 2</fullName>
    </submittedName>
</protein>
<dbReference type="PANTHER" id="PTHR37946">
    <property type="entry name" value="SLL1969 PROTEIN"/>
    <property type="match status" value="1"/>
</dbReference>
<name>A0A479ZYS9_9CYAN</name>
<reference evidence="2" key="1">
    <citation type="submission" date="2019-02" db="EMBL/GenBank/DDBJ databases">
        <title>Draft genome sequence of Sphaerospermopsis reniformis NIES-1949.</title>
        <authorList>
            <person name="Yamaguchi H."/>
            <person name="Suzuki S."/>
            <person name="Kawachi M."/>
        </authorList>
    </citation>
    <scope>NUCLEOTIDE SEQUENCE [LARGE SCALE GENOMIC DNA]</scope>
    <source>
        <strain evidence="2">NIES-1949</strain>
    </source>
</reference>
<dbReference type="AlphaFoldDB" id="A0A479ZYS9"/>
<organism evidence="1 2">
    <name type="scientific">Sphaerospermopsis reniformis</name>
    <dbReference type="NCBI Taxonomy" id="531300"/>
    <lineage>
        <taxon>Bacteria</taxon>
        <taxon>Bacillati</taxon>
        <taxon>Cyanobacteriota</taxon>
        <taxon>Cyanophyceae</taxon>
        <taxon>Nostocales</taxon>
        <taxon>Aphanizomenonaceae</taxon>
        <taxon>Sphaerospermopsis</taxon>
    </lineage>
</organism>
<dbReference type="InterPro" id="IPR029058">
    <property type="entry name" value="AB_hydrolase_fold"/>
</dbReference>
<dbReference type="EMBL" id="BJCE01000032">
    <property type="protein sequence ID" value="GCL36281.1"/>
    <property type="molecule type" value="Genomic_DNA"/>
</dbReference>
<sequence>MNTDNFLQTYFKSITMNDKANKRNPVLLVHGINDTGAVFNKMARYLGKQGMVVCTLDLIPNNGSELLDNLAQQVADYVNMNFAPEQPLDIVGFSMGGIVSRYYIQRLGGIEKVKRFITISSPHRGTNIAYLTWLKGALQMQPNSDFLNDLNSDVEMLNKLNFTSIWTPYDLMILPAESSRISVGKEVILPVALHPWMLTDKRTFKVVAAALDEPINY</sequence>
<dbReference type="Proteomes" id="UP000300142">
    <property type="component" value="Unassembled WGS sequence"/>
</dbReference>
<evidence type="ECO:0000313" key="1">
    <source>
        <dbReference type="EMBL" id="GCL36281.1"/>
    </source>
</evidence>
<evidence type="ECO:0000313" key="2">
    <source>
        <dbReference type="Proteomes" id="UP000300142"/>
    </source>
</evidence>